<comment type="caution">
    <text evidence="2">The sequence shown here is derived from an EMBL/GenBank/DDBJ whole genome shotgun (WGS) entry which is preliminary data.</text>
</comment>
<keyword evidence="1" id="KW-1133">Transmembrane helix</keyword>
<keyword evidence="1" id="KW-0812">Transmembrane</keyword>
<evidence type="ECO:0000256" key="1">
    <source>
        <dbReference type="SAM" id="Phobius"/>
    </source>
</evidence>
<accession>A0A418QTB7</accession>
<organism evidence="2 3">
    <name type="scientific">Hymenobacter rubripertinctus</name>
    <dbReference type="NCBI Taxonomy" id="2029981"/>
    <lineage>
        <taxon>Bacteria</taxon>
        <taxon>Pseudomonadati</taxon>
        <taxon>Bacteroidota</taxon>
        <taxon>Cytophagia</taxon>
        <taxon>Cytophagales</taxon>
        <taxon>Hymenobacteraceae</taxon>
        <taxon>Hymenobacter</taxon>
    </lineage>
</organism>
<name>A0A418QTB7_9BACT</name>
<dbReference type="AlphaFoldDB" id="A0A418QTB7"/>
<reference evidence="2 3" key="1">
    <citation type="submission" date="2018-09" db="EMBL/GenBank/DDBJ databases">
        <authorList>
            <person name="Zeman M."/>
            <person name="Pardy F."/>
        </authorList>
    </citation>
    <scope>NUCLEOTIDE SEQUENCE [LARGE SCALE GENOMIC DNA]</scope>
    <source>
        <strain evidence="2 3">CCM 8852</strain>
    </source>
</reference>
<protein>
    <recommendedName>
        <fullName evidence="4">YcxB family protein</fullName>
    </recommendedName>
</protein>
<sequence length="169" mass="18912">MTIVIPQVRVDFRRYLALSLRYSFRRKPLMAVLLVPWLTFMWSAGALLTGPTSVIDVLKQNPLGMLFMLFFLLLPVLLVWGTWQQYQASSLLLNPADYVLNATGVSVRGPAMNTDLMWPAFTRADQFGSWLLLQASEQSAFFLDLQRIAPPATPADVLELVKSGGVSVH</sequence>
<dbReference type="EMBL" id="QYCN01000022">
    <property type="protein sequence ID" value="RIY08392.1"/>
    <property type="molecule type" value="Genomic_DNA"/>
</dbReference>
<feature type="transmembrane region" description="Helical" evidence="1">
    <location>
        <begin position="29"/>
        <end position="50"/>
    </location>
</feature>
<proteinExistence type="predicted"/>
<dbReference type="OrthoDB" id="882706at2"/>
<evidence type="ECO:0000313" key="3">
    <source>
        <dbReference type="Proteomes" id="UP000284250"/>
    </source>
</evidence>
<keyword evidence="1" id="KW-0472">Membrane</keyword>
<keyword evidence="3" id="KW-1185">Reference proteome</keyword>
<feature type="transmembrane region" description="Helical" evidence="1">
    <location>
        <begin position="62"/>
        <end position="83"/>
    </location>
</feature>
<evidence type="ECO:0008006" key="4">
    <source>
        <dbReference type="Google" id="ProtNLM"/>
    </source>
</evidence>
<gene>
    <name evidence="2" type="ORF">D0T11_14215</name>
</gene>
<evidence type="ECO:0000313" key="2">
    <source>
        <dbReference type="EMBL" id="RIY08392.1"/>
    </source>
</evidence>
<dbReference type="RefSeq" id="WP_119656465.1">
    <property type="nucleotide sequence ID" value="NZ_JBHUOI010000031.1"/>
</dbReference>
<dbReference type="Proteomes" id="UP000284250">
    <property type="component" value="Unassembled WGS sequence"/>
</dbReference>
<reference evidence="2 3" key="2">
    <citation type="submission" date="2019-01" db="EMBL/GenBank/DDBJ databases">
        <title>Hymenobacter humicola sp. nov., isolated from soils in Antarctica.</title>
        <authorList>
            <person name="Sedlacek I."/>
            <person name="Holochova P."/>
            <person name="Kralova S."/>
            <person name="Pantucek R."/>
            <person name="Stankova E."/>
            <person name="Vrbovska V."/>
            <person name="Kristofova L."/>
            <person name="Svec P."/>
            <person name="Busse H.-J."/>
        </authorList>
    </citation>
    <scope>NUCLEOTIDE SEQUENCE [LARGE SCALE GENOMIC DNA]</scope>
    <source>
        <strain evidence="2 3">CCM 8852</strain>
    </source>
</reference>